<feature type="binding site" evidence="7">
    <location>
        <begin position="289"/>
        <end position="293"/>
    </location>
    <ligand>
        <name>FMN</name>
        <dbReference type="ChEBI" id="CHEBI:58210"/>
    </ligand>
</feature>
<dbReference type="EMBL" id="CDML01000036">
    <property type="protein sequence ID" value="CRF41311.1"/>
    <property type="molecule type" value="Genomic_DNA"/>
</dbReference>
<comment type="caution">
    <text evidence="7">Lacks conserved residue(s) required for the propagation of feature annotation.</text>
</comment>
<evidence type="ECO:0000256" key="4">
    <source>
        <dbReference type="ARBA" id="ARBA00022605"/>
    </source>
</evidence>
<dbReference type="InterPro" id="IPR020541">
    <property type="entry name" value="Chorismate_synthase_CS"/>
</dbReference>
<dbReference type="GO" id="GO:0005829">
    <property type="term" value="C:cytosol"/>
    <property type="evidence" value="ECO:0007669"/>
    <property type="project" value="TreeGrafter"/>
</dbReference>
<dbReference type="PROSITE" id="PS00789">
    <property type="entry name" value="CHORISMATE_SYNTHASE_3"/>
    <property type="match status" value="1"/>
</dbReference>
<feature type="binding site" evidence="7">
    <location>
        <position position="274"/>
    </location>
    <ligand>
        <name>FMN</name>
        <dbReference type="ChEBI" id="CHEBI:58210"/>
    </ligand>
</feature>
<gene>
    <name evidence="7" type="primary">aroC</name>
    <name evidence="9" type="ORF">HAL011_11020</name>
    <name evidence="10" type="ORF">HAL013_07770</name>
    <name evidence="12" type="ORF">HAL07_00640</name>
    <name evidence="11" type="ORF">HAL09_11940</name>
</gene>
<protein>
    <recommendedName>
        <fullName evidence="3 7">Chorismate synthase</fullName>
        <shortName evidence="7">CS</shortName>
        <ecNumber evidence="3 7">4.2.3.5</ecNumber>
    </recommendedName>
    <alternativeName>
        <fullName evidence="7">5-enolpyruvylshikimate-3-phosphate phospholyase</fullName>
    </alternativeName>
</protein>
<keyword evidence="7" id="KW-0274">FAD</keyword>
<sequence length="358" mass="38049">MNTLGRCLRLSTFGESHGVLIGGVLEGVPAGLKIDLDYLQTETNRRKSVNAFTTPRHEEDIVEVVSGVFEGVSTGAPIGLLVYNRNIRSKDYGNIKEAFRPGHADFTTLAKYGVRDYRGGGRTSARESVARVAAGAIAKMLLKELGIEVFSGVFSVGGIEAQNIDFNFAKTSPIFSLDQDIEAKQQQAILKAKAQGNSVGGVVLVQASGAHLLGLGEPLYDKLDARLASVFMGLNGVKGVFIGEPRASSMQGGSYNDALSPKGFKSNHSGGVLGGIGNGEDLVVWVHFKPTASIAKAQDTITTAKEPIALELKGRHDPCIAIRGSVVCESLLALIVADFALLNMPTKLSSVRAFYRQV</sequence>
<keyword evidence="13" id="KW-1185">Reference proteome</keyword>
<reference evidence="9" key="1">
    <citation type="submission" date="2014-12" db="EMBL/GenBank/DDBJ databases">
        <title>Whole genome sequences of four Staphylococcus schleiferi canine isolates.</title>
        <authorList>
            <person name="Misic A.M."/>
            <person name="Cain C."/>
            <person name="Morris D.O."/>
            <person name="Rankin S."/>
            <person name="Beiting D."/>
        </authorList>
    </citation>
    <scope>NUCLEOTIDE SEQUENCE</scope>
    <source>
        <strain evidence="9">ASB11</strain>
        <strain evidence="10">ASB13</strain>
        <strain evidence="12">ASB7</strain>
        <strain evidence="11">ASB9</strain>
    </source>
</reference>
<dbReference type="GO" id="GO:0009073">
    <property type="term" value="P:aromatic amino acid family biosynthetic process"/>
    <property type="evidence" value="ECO:0007669"/>
    <property type="project" value="UniProtKB-KW"/>
</dbReference>
<dbReference type="Proteomes" id="UP000045175">
    <property type="component" value="Unassembled WGS sequence"/>
</dbReference>
<reference evidence="13" key="3">
    <citation type="submission" date="2014-12" db="EMBL/GenBank/DDBJ databases">
        <authorList>
            <person name="Smet A."/>
        </authorList>
    </citation>
    <scope>NUCLEOTIDE SEQUENCE [LARGE SCALE GENOMIC DNA]</scope>
</reference>
<dbReference type="CDD" id="cd07304">
    <property type="entry name" value="Chorismate_synthase"/>
    <property type="match status" value="1"/>
</dbReference>
<dbReference type="EMBL" id="CDMN01000045">
    <property type="protein sequence ID" value="CRF44603.1"/>
    <property type="molecule type" value="Genomic_DNA"/>
</dbReference>
<comment type="function">
    <text evidence="7">Catalyzes the anti-1,4-elimination of the C-3 phosphate and the C-6 proR hydrogen from 5-enolpyruvylshikimate-3-phosphate (EPSP) to yield chorismate, which is the branch point compound that serves as the starting substrate for the three terminal pathways of aromatic amino acid biosynthesis. This reaction introduces a second double bond into the aromatic ring system.</text>
</comment>
<comment type="cofactor">
    <cofactor evidence="7 8">
        <name>FMNH2</name>
        <dbReference type="ChEBI" id="CHEBI:57618"/>
    </cofactor>
    <text evidence="7 8">Reduced FMN (FMNH(2)).</text>
</comment>
<dbReference type="GO" id="GO:0008652">
    <property type="term" value="P:amino acid biosynthetic process"/>
    <property type="evidence" value="ECO:0007669"/>
    <property type="project" value="UniProtKB-KW"/>
</dbReference>
<keyword evidence="6 7" id="KW-0456">Lyase</keyword>
<dbReference type="GeneID" id="82131104"/>
<dbReference type="GO" id="GO:0010181">
    <property type="term" value="F:FMN binding"/>
    <property type="evidence" value="ECO:0007669"/>
    <property type="project" value="TreeGrafter"/>
</dbReference>
<proteinExistence type="inferred from homology"/>
<evidence type="ECO:0000256" key="1">
    <source>
        <dbReference type="ARBA" id="ARBA00005044"/>
    </source>
</evidence>
<keyword evidence="7" id="KW-0288">FMN</keyword>
<comment type="catalytic activity">
    <reaction evidence="7 8">
        <text>5-O-(1-carboxyvinyl)-3-phosphoshikimate = chorismate + phosphate</text>
        <dbReference type="Rhea" id="RHEA:21020"/>
        <dbReference type="ChEBI" id="CHEBI:29748"/>
        <dbReference type="ChEBI" id="CHEBI:43474"/>
        <dbReference type="ChEBI" id="CHEBI:57701"/>
        <dbReference type="EC" id="4.2.3.5"/>
    </reaction>
</comment>
<comment type="similarity">
    <text evidence="2 7 8">Belongs to the chorismate synthase family.</text>
</comment>
<dbReference type="Pfam" id="PF01264">
    <property type="entry name" value="Chorismate_synt"/>
    <property type="match status" value="1"/>
</dbReference>
<dbReference type="PANTHER" id="PTHR21085">
    <property type="entry name" value="CHORISMATE SYNTHASE"/>
    <property type="match status" value="1"/>
</dbReference>
<evidence type="ECO:0000313" key="15">
    <source>
        <dbReference type="Proteomes" id="UP000043437"/>
    </source>
</evidence>
<dbReference type="NCBIfam" id="NF003793">
    <property type="entry name" value="PRK05382.1"/>
    <property type="match status" value="1"/>
</dbReference>
<dbReference type="GO" id="GO:0009423">
    <property type="term" value="P:chorismate biosynthetic process"/>
    <property type="evidence" value="ECO:0007669"/>
    <property type="project" value="UniProtKB-UniRule"/>
</dbReference>
<dbReference type="OrthoDB" id="9771806at2"/>
<dbReference type="EMBL" id="CDMH01000037">
    <property type="protein sequence ID" value="CRF42583.1"/>
    <property type="molecule type" value="Genomic_DNA"/>
</dbReference>
<feature type="binding site" evidence="7">
    <location>
        <position position="46"/>
    </location>
    <ligand>
        <name>NADP(+)</name>
        <dbReference type="ChEBI" id="CHEBI:58349"/>
    </ligand>
</feature>
<dbReference type="EMBL" id="CDMG01000002">
    <property type="protein sequence ID" value="CRF51938.1"/>
    <property type="molecule type" value="Genomic_DNA"/>
</dbReference>
<comment type="subunit">
    <text evidence="7">Homotetramer.</text>
</comment>
<keyword evidence="7" id="KW-0521">NADP</keyword>
<keyword evidence="7" id="KW-0285">Flavoprotein</keyword>
<evidence type="ECO:0000256" key="8">
    <source>
        <dbReference type="RuleBase" id="RU000605"/>
    </source>
</evidence>
<evidence type="ECO:0000256" key="7">
    <source>
        <dbReference type="HAMAP-Rule" id="MF_00300"/>
    </source>
</evidence>
<reference evidence="14 15" key="2">
    <citation type="submission" date="2014-12" db="EMBL/GenBank/DDBJ databases">
        <authorList>
            <person name="Jaenicke S."/>
        </authorList>
    </citation>
    <scope>NUCLEOTIDE SEQUENCE [LARGE SCALE GENOMIC DNA]</scope>
</reference>
<evidence type="ECO:0000313" key="11">
    <source>
        <dbReference type="EMBL" id="CRF44603.1"/>
    </source>
</evidence>
<evidence type="ECO:0000256" key="3">
    <source>
        <dbReference type="ARBA" id="ARBA00013036"/>
    </source>
</evidence>
<dbReference type="PANTHER" id="PTHR21085:SF0">
    <property type="entry name" value="CHORISMATE SYNTHASE"/>
    <property type="match status" value="1"/>
</dbReference>
<comment type="pathway">
    <text evidence="1 7 8">Metabolic intermediate biosynthesis; chorismate biosynthesis; chorismate from D-erythrose 4-phosphate and phosphoenolpyruvate: step 7/7.</text>
</comment>
<dbReference type="Proteomes" id="UP000041394">
    <property type="component" value="Unassembled WGS sequence"/>
</dbReference>
<dbReference type="RefSeq" id="WP_053941202.1">
    <property type="nucleotide sequence ID" value="NZ_BSWP01000010.1"/>
</dbReference>
<evidence type="ECO:0000256" key="6">
    <source>
        <dbReference type="ARBA" id="ARBA00023239"/>
    </source>
</evidence>
<evidence type="ECO:0000313" key="12">
    <source>
        <dbReference type="EMBL" id="CRF51938.1"/>
    </source>
</evidence>
<dbReference type="HAMAP" id="MF_00300">
    <property type="entry name" value="Chorismate_synth"/>
    <property type="match status" value="1"/>
</dbReference>
<dbReference type="PROSITE" id="PS00788">
    <property type="entry name" value="CHORISMATE_SYNTHASE_2"/>
    <property type="match status" value="1"/>
</dbReference>
<dbReference type="InterPro" id="IPR035904">
    <property type="entry name" value="Chorismate_synth_AroC_sf"/>
</dbReference>
<evidence type="ECO:0000256" key="5">
    <source>
        <dbReference type="ARBA" id="ARBA00023141"/>
    </source>
</evidence>
<dbReference type="NCBIfam" id="TIGR00033">
    <property type="entry name" value="aroC"/>
    <property type="match status" value="1"/>
</dbReference>
<dbReference type="AlphaFoldDB" id="A0A0K2X5M1"/>
<dbReference type="STRING" id="1578720.HAL011_11020"/>
<dbReference type="EC" id="4.2.3.5" evidence="3 7"/>
<keyword evidence="5 7" id="KW-0057">Aromatic amino acid biosynthesis</keyword>
<dbReference type="Proteomes" id="UP000038622">
    <property type="component" value="Unassembled WGS sequence"/>
</dbReference>
<evidence type="ECO:0000313" key="9">
    <source>
        <dbReference type="EMBL" id="CRF41311.1"/>
    </source>
</evidence>
<dbReference type="GO" id="GO:0004107">
    <property type="term" value="F:chorismate synthase activity"/>
    <property type="evidence" value="ECO:0007669"/>
    <property type="project" value="UniProtKB-UniRule"/>
</dbReference>
<dbReference type="Proteomes" id="UP000043437">
    <property type="component" value="Unassembled WGS sequence"/>
</dbReference>
<feature type="binding site" evidence="7">
    <location>
        <begin position="122"/>
        <end position="124"/>
    </location>
    <ligand>
        <name>FMN</name>
        <dbReference type="ChEBI" id="CHEBI:58210"/>
    </ligand>
</feature>
<dbReference type="PROSITE" id="PS00787">
    <property type="entry name" value="CHORISMATE_SYNTHASE_1"/>
    <property type="match status" value="1"/>
</dbReference>
<feature type="binding site" evidence="7">
    <location>
        <begin position="235"/>
        <end position="236"/>
    </location>
    <ligand>
        <name>FMN</name>
        <dbReference type="ChEBI" id="CHEBI:58210"/>
    </ligand>
</feature>
<name>A0A0K2X5M1_9HELI</name>
<keyword evidence="4 7" id="KW-0028">Amino-acid biosynthesis</keyword>
<organism evidence="9 13">
    <name type="scientific">Helicobacter ailurogastricus</name>
    <dbReference type="NCBI Taxonomy" id="1578720"/>
    <lineage>
        <taxon>Bacteria</taxon>
        <taxon>Pseudomonadati</taxon>
        <taxon>Campylobacterota</taxon>
        <taxon>Epsilonproteobacteria</taxon>
        <taxon>Campylobacterales</taxon>
        <taxon>Helicobacteraceae</taxon>
        <taxon>Helicobacter</taxon>
    </lineage>
</organism>
<dbReference type="InterPro" id="IPR000453">
    <property type="entry name" value="Chorismate_synth"/>
</dbReference>
<dbReference type="SUPFAM" id="SSF103263">
    <property type="entry name" value="Chorismate synthase, AroC"/>
    <property type="match status" value="1"/>
</dbReference>
<evidence type="ECO:0000313" key="14">
    <source>
        <dbReference type="Proteomes" id="UP000041394"/>
    </source>
</evidence>
<evidence type="ECO:0000313" key="10">
    <source>
        <dbReference type="EMBL" id="CRF42583.1"/>
    </source>
</evidence>
<dbReference type="Gene3D" id="3.60.150.10">
    <property type="entry name" value="Chorismate synthase AroC"/>
    <property type="match status" value="1"/>
</dbReference>
<evidence type="ECO:0000313" key="13">
    <source>
        <dbReference type="Proteomes" id="UP000038622"/>
    </source>
</evidence>
<feature type="binding site" evidence="7">
    <location>
        <position position="315"/>
    </location>
    <ligand>
        <name>FMN</name>
        <dbReference type="ChEBI" id="CHEBI:58210"/>
    </ligand>
</feature>
<dbReference type="UniPathway" id="UPA00053">
    <property type="reaction ID" value="UER00090"/>
</dbReference>
<dbReference type="PIRSF" id="PIRSF001456">
    <property type="entry name" value="Chorismate_synth"/>
    <property type="match status" value="1"/>
</dbReference>
<accession>A0A0K2X5M1</accession>
<evidence type="ECO:0000256" key="2">
    <source>
        <dbReference type="ARBA" id="ARBA00008014"/>
    </source>
</evidence>